<dbReference type="SUPFAM" id="SSF56601">
    <property type="entry name" value="beta-lactamase/transpeptidase-like"/>
    <property type="match status" value="1"/>
</dbReference>
<dbReference type="GO" id="GO:0008658">
    <property type="term" value="F:penicillin binding"/>
    <property type="evidence" value="ECO:0007669"/>
    <property type="project" value="InterPro"/>
</dbReference>
<dbReference type="PANTHER" id="PTHR30627:SF1">
    <property type="entry name" value="PEPTIDOGLYCAN D,D-TRANSPEPTIDASE FTSI"/>
    <property type="match status" value="1"/>
</dbReference>
<dbReference type="Pfam" id="PF00905">
    <property type="entry name" value="Transpeptidase"/>
    <property type="match status" value="1"/>
</dbReference>
<dbReference type="Pfam" id="PF03717">
    <property type="entry name" value="PBP_dimer"/>
    <property type="match status" value="1"/>
</dbReference>
<proteinExistence type="predicted"/>
<evidence type="ECO:0000259" key="3">
    <source>
        <dbReference type="Pfam" id="PF00905"/>
    </source>
</evidence>
<dbReference type="InterPro" id="IPR005311">
    <property type="entry name" value="PBP_dimer"/>
</dbReference>
<dbReference type="InterPro" id="IPR001460">
    <property type="entry name" value="PCN-bd_Tpept"/>
</dbReference>
<gene>
    <name evidence="5" type="ORF">COZ78_03280</name>
</gene>
<dbReference type="AlphaFoldDB" id="A0A2M7IXI9"/>
<dbReference type="Gene3D" id="3.90.1310.10">
    <property type="entry name" value="Penicillin-binding protein 2a (Domain 2)"/>
    <property type="match status" value="1"/>
</dbReference>
<dbReference type="InterPro" id="IPR012338">
    <property type="entry name" value="Beta-lactam/transpept-like"/>
</dbReference>
<dbReference type="GO" id="GO:0005886">
    <property type="term" value="C:plasma membrane"/>
    <property type="evidence" value="ECO:0007669"/>
    <property type="project" value="TreeGrafter"/>
</dbReference>
<dbReference type="InterPro" id="IPR036138">
    <property type="entry name" value="PBP_dimer_sf"/>
</dbReference>
<comment type="caution">
    <text evidence="5">The sequence shown here is derived from an EMBL/GenBank/DDBJ whole genome shotgun (WGS) entry which is preliminary data.</text>
</comment>
<evidence type="ECO:0000256" key="1">
    <source>
        <dbReference type="ARBA" id="ARBA00004370"/>
    </source>
</evidence>
<organism evidence="5 6">
    <name type="scientific">bacterium (Candidatus Gribaldobacteria) CG_4_8_14_3_um_filter_42_11</name>
    <dbReference type="NCBI Taxonomy" id="2014267"/>
    <lineage>
        <taxon>Bacteria</taxon>
        <taxon>Candidatus Gribaldobacteria</taxon>
    </lineage>
</organism>
<dbReference type="SUPFAM" id="SSF56519">
    <property type="entry name" value="Penicillin binding protein dimerisation domain"/>
    <property type="match status" value="1"/>
</dbReference>
<feature type="domain" description="Penicillin-binding protein transpeptidase" evidence="3">
    <location>
        <begin position="216"/>
        <end position="520"/>
    </location>
</feature>
<evidence type="ECO:0008006" key="7">
    <source>
        <dbReference type="Google" id="ProtNLM"/>
    </source>
</evidence>
<accession>A0A2M7IXI9</accession>
<reference evidence="6" key="1">
    <citation type="submission" date="2017-09" db="EMBL/GenBank/DDBJ databases">
        <title>Depth-based differentiation of microbial function through sediment-hosted aquifers and enrichment of novel symbionts in the deep terrestrial subsurface.</title>
        <authorList>
            <person name="Probst A.J."/>
            <person name="Ladd B."/>
            <person name="Jarett J.K."/>
            <person name="Geller-Mcgrath D.E."/>
            <person name="Sieber C.M.K."/>
            <person name="Emerson J.B."/>
            <person name="Anantharaman K."/>
            <person name="Thomas B.C."/>
            <person name="Malmstrom R."/>
            <person name="Stieglmeier M."/>
            <person name="Klingl A."/>
            <person name="Woyke T."/>
            <person name="Ryan C.M."/>
            <person name="Banfield J.F."/>
        </authorList>
    </citation>
    <scope>NUCLEOTIDE SEQUENCE [LARGE SCALE GENOMIC DNA]</scope>
</reference>
<dbReference type="EMBL" id="PFHV01000087">
    <property type="protein sequence ID" value="PIX02897.1"/>
    <property type="molecule type" value="Genomic_DNA"/>
</dbReference>
<dbReference type="GO" id="GO:0071555">
    <property type="term" value="P:cell wall organization"/>
    <property type="evidence" value="ECO:0007669"/>
    <property type="project" value="TreeGrafter"/>
</dbReference>
<comment type="subcellular location">
    <subcellularLocation>
        <location evidence="1">Membrane</location>
    </subcellularLocation>
</comment>
<dbReference type="Gene3D" id="3.30.450.330">
    <property type="match status" value="1"/>
</dbReference>
<evidence type="ECO:0000313" key="5">
    <source>
        <dbReference type="EMBL" id="PIX02897.1"/>
    </source>
</evidence>
<dbReference type="InterPro" id="IPR050515">
    <property type="entry name" value="Beta-lactam/transpept"/>
</dbReference>
<sequence length="537" mass="58029">MFVIAGGAAIGQLANLQIKQGAYYDALASGQKGVSAIPAMHRGGIFLLNGVCLAQNKNKTFLHIAPAKLDEGFLEKSASDLAGLLGISGEQLLAEIAGHDSIKKEVPSANLTDLQTYLKQQNSTGLRLEEIEIRYYPQAEMASQTLGFTNDEFVGQCGVERSYNDFLSGQNHKVFIASSQAGRGADVFLTLDYNIQYMAEKLLKQAKEQWNIDSGQIVVENPITGQIIALANFPAFNPNQYGQASDLSIFLETASQKLFEPGSVFKPITMTAGIEERLVTPETTYVDKGFADVGGKLIYNFGQRVWGEQMMIDVLEESINTGAVFVEQKLGSAVFWKYIKNFGFLEKTGIDLPSEAASINEGLKNGYPRDFAAASFGQGIMVTPLQMLRAFSAFTNNGQMVQPYLVEKIVLPNGQEIAHEPVAVKKVISEITANQLAAMLISVVKNGAGRAAKIPGYYIAGKTGTAQVPVKGGYSDTATVQSFVGFFPALKPQYLIIIKLDNPKGIDSSGHSAAVVFHDMAKYIIDLKQIPPSPAAP</sequence>
<dbReference type="Proteomes" id="UP000230505">
    <property type="component" value="Unassembled WGS sequence"/>
</dbReference>
<evidence type="ECO:0000313" key="6">
    <source>
        <dbReference type="Proteomes" id="UP000230505"/>
    </source>
</evidence>
<dbReference type="Gene3D" id="3.40.710.10">
    <property type="entry name" value="DD-peptidase/beta-lactamase superfamily"/>
    <property type="match status" value="1"/>
</dbReference>
<protein>
    <recommendedName>
        <fullName evidence="7">Penicillin-binding protein 2</fullName>
    </recommendedName>
</protein>
<feature type="domain" description="Penicillin-binding protein dimerisation" evidence="4">
    <location>
        <begin position="41"/>
        <end position="183"/>
    </location>
</feature>
<evidence type="ECO:0000259" key="4">
    <source>
        <dbReference type="Pfam" id="PF03717"/>
    </source>
</evidence>
<name>A0A2M7IXI9_9BACT</name>
<evidence type="ECO:0000256" key="2">
    <source>
        <dbReference type="ARBA" id="ARBA00023136"/>
    </source>
</evidence>
<dbReference type="PANTHER" id="PTHR30627">
    <property type="entry name" value="PEPTIDOGLYCAN D,D-TRANSPEPTIDASE"/>
    <property type="match status" value="1"/>
</dbReference>
<keyword evidence="2" id="KW-0472">Membrane</keyword>